<feature type="compositionally biased region" description="Basic and acidic residues" evidence="1">
    <location>
        <begin position="509"/>
        <end position="522"/>
    </location>
</feature>
<feature type="region of interest" description="Disordered" evidence="1">
    <location>
        <begin position="729"/>
        <end position="754"/>
    </location>
</feature>
<keyword evidence="3" id="KW-1185">Reference proteome</keyword>
<feature type="region of interest" description="Disordered" evidence="1">
    <location>
        <begin position="677"/>
        <end position="699"/>
    </location>
</feature>
<feature type="compositionally biased region" description="Low complexity" evidence="1">
    <location>
        <begin position="788"/>
        <end position="806"/>
    </location>
</feature>
<dbReference type="PANTHER" id="PTHR16897:SF20">
    <property type="entry name" value="C2H2-TYPE DOMAIN-CONTAINING PROTEIN"/>
    <property type="match status" value="1"/>
</dbReference>
<feature type="compositionally biased region" description="Basic and acidic residues" evidence="1">
    <location>
        <begin position="729"/>
        <end position="742"/>
    </location>
</feature>
<comment type="caution">
    <text evidence="2">The sequence shown here is derived from an EMBL/GenBank/DDBJ whole genome shotgun (WGS) entry which is preliminary data.</text>
</comment>
<feature type="compositionally biased region" description="Basic and acidic residues" evidence="1">
    <location>
        <begin position="324"/>
        <end position="342"/>
    </location>
</feature>
<gene>
    <name evidence="2" type="ORF">BAE44_0014907</name>
</gene>
<feature type="compositionally biased region" description="Basic and acidic residues" evidence="1">
    <location>
        <begin position="442"/>
        <end position="451"/>
    </location>
</feature>
<evidence type="ECO:0000313" key="3">
    <source>
        <dbReference type="Proteomes" id="UP000095767"/>
    </source>
</evidence>
<dbReference type="OrthoDB" id="567691at2759"/>
<accession>A0A1E5VGA3</accession>
<dbReference type="EMBL" id="LWDX02040816">
    <property type="protein sequence ID" value="OEL24074.1"/>
    <property type="molecule type" value="Genomic_DNA"/>
</dbReference>
<dbReference type="STRING" id="888268.A0A1E5VGA3"/>
<feature type="compositionally biased region" description="Polar residues" evidence="1">
    <location>
        <begin position="460"/>
        <end position="477"/>
    </location>
</feature>
<organism evidence="2 3">
    <name type="scientific">Dichanthelium oligosanthes</name>
    <dbReference type="NCBI Taxonomy" id="888268"/>
    <lineage>
        <taxon>Eukaryota</taxon>
        <taxon>Viridiplantae</taxon>
        <taxon>Streptophyta</taxon>
        <taxon>Embryophyta</taxon>
        <taxon>Tracheophyta</taxon>
        <taxon>Spermatophyta</taxon>
        <taxon>Magnoliopsida</taxon>
        <taxon>Liliopsida</taxon>
        <taxon>Poales</taxon>
        <taxon>Poaceae</taxon>
        <taxon>PACMAD clade</taxon>
        <taxon>Panicoideae</taxon>
        <taxon>Panicodae</taxon>
        <taxon>Paniceae</taxon>
        <taxon>Dichantheliinae</taxon>
        <taxon>Dichanthelium</taxon>
    </lineage>
</organism>
<dbReference type="PANTHER" id="PTHR16897">
    <property type="entry name" value="OS10G0105400 PROTEIN"/>
    <property type="match status" value="1"/>
</dbReference>
<dbReference type="Proteomes" id="UP000095767">
    <property type="component" value="Unassembled WGS sequence"/>
</dbReference>
<proteinExistence type="predicted"/>
<feature type="region of interest" description="Disordered" evidence="1">
    <location>
        <begin position="766"/>
        <end position="829"/>
    </location>
</feature>
<evidence type="ECO:0000313" key="2">
    <source>
        <dbReference type="EMBL" id="OEL24074.1"/>
    </source>
</evidence>
<protein>
    <recommendedName>
        <fullName evidence="4">Stress response protein NST1</fullName>
    </recommendedName>
</protein>
<feature type="compositionally biased region" description="Basic and acidic residues" evidence="1">
    <location>
        <begin position="410"/>
        <end position="433"/>
    </location>
</feature>
<feature type="region of interest" description="Disordered" evidence="1">
    <location>
        <begin position="314"/>
        <end position="342"/>
    </location>
</feature>
<evidence type="ECO:0008006" key="4">
    <source>
        <dbReference type="Google" id="ProtNLM"/>
    </source>
</evidence>
<feature type="region of interest" description="Disordered" evidence="1">
    <location>
        <begin position="410"/>
        <end position="478"/>
    </location>
</feature>
<name>A0A1E5VGA3_9POAL</name>
<feature type="region of interest" description="Disordered" evidence="1">
    <location>
        <begin position="496"/>
        <end position="522"/>
    </location>
</feature>
<dbReference type="AlphaFoldDB" id="A0A1E5VGA3"/>
<reference evidence="2 3" key="1">
    <citation type="submission" date="2016-09" db="EMBL/GenBank/DDBJ databases">
        <title>The draft genome of Dichanthelium oligosanthes: A C3 panicoid grass species.</title>
        <authorList>
            <person name="Studer A.J."/>
            <person name="Schnable J.C."/>
            <person name="Brutnell T.P."/>
        </authorList>
    </citation>
    <scope>NUCLEOTIDE SEQUENCE [LARGE SCALE GENOMIC DNA]</scope>
    <source>
        <strain evidence="3">cv. Kellogg 1175</strain>
        <tissue evidence="2">Leaf</tissue>
    </source>
</reference>
<feature type="compositionally biased region" description="Acidic residues" evidence="1">
    <location>
        <begin position="314"/>
        <end position="323"/>
    </location>
</feature>
<evidence type="ECO:0000256" key="1">
    <source>
        <dbReference type="SAM" id="MobiDB-lite"/>
    </source>
</evidence>
<feature type="region of interest" description="Disordered" evidence="1">
    <location>
        <begin position="1034"/>
        <end position="1061"/>
    </location>
</feature>
<sequence>MVAEAAPSSPAAIWSRRRDEITFDHLHKRSGNNRNFEEQSWGCLEKLTALLMDSIGLSHFQTNRRLDKQTLIEHARKNLYCSRCNGLLLESFTQIVVYGKSLHQEGLCEPRIQEVEAEEVQDPSVHPWGGLSTTKDGILTLLDCFINAKSLHVIQNVFENARAREREREMLYPDACGGGGRGWISPVIPNYGRGHGTRDTCALHTARLSCDTLVDFWSALGEETRSSLLRMKEEDFIERLMHRFDSKRFCRDCRRNVIREFKELKELKRMRREPRCTSWFCVADTAFKLIVGDGFVTITKGESIRSFFEHAEEAEEDDEDDAMDRDSNDPDGDVAHPQKHAKSPELAREFLLDAAAVIFKEQVEKAFREGTARQNAHSVFVSLALKLLEERVHVACKEIITLEKQTKLLEEEEKEKREEEERRERRRTKEREKKNRRKERLKGKDRDREKMLVQSKVSDDTSPSSLSNQAAPSNESQDILDFRYSDSEEEDNVVVREHYSPDSSVDQSSSRDSDERSNEHECNATADCDSSLSCEESISSRRNLRYRRDFPQEQDASYWYEDCRDDSGDIQHHSRERIRNNTRGYNTAFSANNRTRDRYNPCSCGHQEEYRYFSNTTRPSRDMKMARKTVVEKPRLQYRRCYPLDNFIVPKGGRVGGTPTKNAGPKQVWEPMDARKKASLGNGNNDAGVADDADQPDQECSKDISECEKLEKVCEPLAEVCSERSEEACKSDTDQPCREGEKNQPACNDGPYAVGKTNSCLTKDTGRTANLTSSDSSSCLSEGDRDSSMSSMTSLSAQNAESSSTSDSEESSDRNNSSPGDPPAKSSSRSLLEMCAGNGFREYQPKGLHPPESNQFGFRVSPFQDQMLHHQKVHVPQYSSPFMGFHNHTLPVPTNGYLSYPQPGHFYPRPVTPVGYGVAGNQCVDFPMQYSNNIHPYSGPEFGFLASPPVIKAPVSFHAVPVPPPTPLCRSGEPAVMNRERQQSHPLLPKLNQAMPVTENGCAEDNATKQKQKDDDSTPFSLFQFNLLIAPPAQAASKEEQGGGALAPSIPQPPIAQAQSCSREETNIKEYNLFSGCNNGVVFQFN</sequence>